<dbReference type="GO" id="GO:0010411">
    <property type="term" value="P:xyloglucan metabolic process"/>
    <property type="evidence" value="ECO:0007669"/>
    <property type="project" value="TreeGrafter"/>
</dbReference>
<gene>
    <name evidence="1" type="ORF">CR194_17325</name>
</gene>
<dbReference type="Proteomes" id="UP000248214">
    <property type="component" value="Unassembled WGS sequence"/>
</dbReference>
<dbReference type="RefSeq" id="WP_110611398.1">
    <property type="nucleotide sequence ID" value="NZ_PDOD01000005.1"/>
</dbReference>
<reference evidence="1 2" key="1">
    <citation type="submission" date="2017-10" db="EMBL/GenBank/DDBJ databases">
        <title>Bacillus sp. nov., a halophilic bacterium isolated from a Keqin Lake.</title>
        <authorList>
            <person name="Wang H."/>
        </authorList>
    </citation>
    <scope>NUCLEOTIDE SEQUENCE [LARGE SCALE GENOMIC DNA]</scope>
    <source>
        <strain evidence="1 2">KQ-12</strain>
    </source>
</reference>
<name>A0A323TAA6_9BACI</name>
<proteinExistence type="predicted"/>
<dbReference type="SUPFAM" id="SSF110296">
    <property type="entry name" value="Oligoxyloglucan reducing end-specific cellobiohydrolase"/>
    <property type="match status" value="1"/>
</dbReference>
<dbReference type="NCBIfam" id="NF045728">
    <property type="entry name" value="glycosyl_F510_1955"/>
    <property type="match status" value="1"/>
</dbReference>
<dbReference type="PANTHER" id="PTHR43739:SF5">
    <property type="entry name" value="EXO-ALPHA-SIALIDASE"/>
    <property type="match status" value="1"/>
</dbReference>
<dbReference type="InterPro" id="IPR052025">
    <property type="entry name" value="Xyloglucanase_GH74"/>
</dbReference>
<comment type="caution">
    <text evidence="1">The sequence shown here is derived from an EMBL/GenBank/DDBJ whole genome shotgun (WGS) entry which is preliminary data.</text>
</comment>
<dbReference type="Gene3D" id="2.130.10.10">
    <property type="entry name" value="YVTN repeat-like/Quinoprotein amine dehydrogenase"/>
    <property type="match status" value="2"/>
</dbReference>
<evidence type="ECO:0008006" key="3">
    <source>
        <dbReference type="Google" id="ProtNLM"/>
    </source>
</evidence>
<keyword evidence="2" id="KW-1185">Reference proteome</keyword>
<evidence type="ECO:0000313" key="1">
    <source>
        <dbReference type="EMBL" id="PYZ91960.1"/>
    </source>
</evidence>
<dbReference type="InterPro" id="IPR054817">
    <property type="entry name" value="Glycosyl_F510_1955-like"/>
</dbReference>
<dbReference type="PROSITE" id="PS51257">
    <property type="entry name" value="PROKAR_LIPOPROTEIN"/>
    <property type="match status" value="1"/>
</dbReference>
<dbReference type="AlphaFoldDB" id="A0A323TAA6"/>
<dbReference type="OrthoDB" id="9764804at2"/>
<dbReference type="EMBL" id="PDOD01000005">
    <property type="protein sequence ID" value="PYZ91960.1"/>
    <property type="molecule type" value="Genomic_DNA"/>
</dbReference>
<organism evidence="1 2">
    <name type="scientific">Salipaludibacillus keqinensis</name>
    <dbReference type="NCBI Taxonomy" id="2045207"/>
    <lineage>
        <taxon>Bacteria</taxon>
        <taxon>Bacillati</taxon>
        <taxon>Bacillota</taxon>
        <taxon>Bacilli</taxon>
        <taxon>Bacillales</taxon>
        <taxon>Bacillaceae</taxon>
    </lineage>
</organism>
<protein>
    <recommendedName>
        <fullName evidence="3">Sortilin N-terminal domain-containing protein</fullName>
    </recommendedName>
</protein>
<dbReference type="PANTHER" id="PTHR43739">
    <property type="entry name" value="XYLOGLUCANASE (EUROFUNG)"/>
    <property type="match status" value="1"/>
</dbReference>
<evidence type="ECO:0000313" key="2">
    <source>
        <dbReference type="Proteomes" id="UP000248214"/>
    </source>
</evidence>
<dbReference type="InterPro" id="IPR015943">
    <property type="entry name" value="WD40/YVTN_repeat-like_dom_sf"/>
</dbReference>
<sequence>MKRVIPILIISLMSISCSSENSDETQVEEIEHVHDLAFDREGKGLLYAGTHHGLLQIDKDGENMTWRGDESERHDFMGFTITSDNIFVSSGHPDHDSDLQDPLGVMISEDQGQSWSRDILYGEVDFHLIDVNESNPSVIYGFDAYGQRVKRSSNAGQEWETASMAGTNPEGELYAIISDSLNADVVLTGTADGIYMSEDRGETFERINSELTMTSVDHGSEGQLLAHGVGQIEGLMISDDLGETWEPIGELPTETPVLSLAVDPLDEKTIAIGTADDSIYLSKDEGNSWEVIVDQGEPVFN</sequence>
<accession>A0A323TAA6</accession>